<keyword evidence="6" id="KW-0744">Spermatogenesis</keyword>
<evidence type="ECO:0000256" key="3">
    <source>
        <dbReference type="ARBA" id="ARBA00022473"/>
    </source>
</evidence>
<evidence type="ECO:0000256" key="4">
    <source>
        <dbReference type="ARBA" id="ARBA00022553"/>
    </source>
</evidence>
<keyword evidence="5" id="KW-0221">Differentiation</keyword>
<keyword evidence="4" id="KW-0597">Phosphoprotein</keyword>
<dbReference type="Proteomes" id="UP000694924">
    <property type="component" value="Unplaced"/>
</dbReference>
<keyword evidence="8" id="KW-1185">Reference proteome</keyword>
<feature type="region of interest" description="Disordered" evidence="7">
    <location>
        <begin position="1"/>
        <end position="38"/>
    </location>
</feature>
<sequence>MSPEPTEEPIEESLNVPNLTVDTRMTTDSESEDEDVGMTGYMPLSQLPTDSDLILQDDEDDEWISETGEMNHVIPVSLNDSQQLCFSETIEVWSSPSNRSNIDMDADKINQVKSMMASFTLPSTAIPEWANTISEEEWKEQLIDRIKEMQNKEKSD</sequence>
<evidence type="ECO:0000256" key="7">
    <source>
        <dbReference type="SAM" id="MobiDB-lite"/>
    </source>
</evidence>
<dbReference type="Pfam" id="PF06910">
    <property type="entry name" value="MEA1"/>
    <property type="match status" value="1"/>
</dbReference>
<evidence type="ECO:0000256" key="2">
    <source>
        <dbReference type="ARBA" id="ARBA00022245"/>
    </source>
</evidence>
<dbReference type="GeneID" id="107074684"/>
<protein>
    <recommendedName>
        <fullName evidence="2">Male-enhanced antigen 1</fullName>
    </recommendedName>
</protein>
<evidence type="ECO:0000313" key="9">
    <source>
        <dbReference type="RefSeq" id="XP_015191834.1"/>
    </source>
</evidence>
<reference evidence="9" key="1">
    <citation type="submission" date="2025-08" db="UniProtKB">
        <authorList>
            <consortium name="RefSeq"/>
        </authorList>
    </citation>
    <scope>IDENTIFICATION</scope>
    <source>
        <tissue evidence="9">Whole body</tissue>
    </source>
</reference>
<evidence type="ECO:0000256" key="6">
    <source>
        <dbReference type="ARBA" id="ARBA00022871"/>
    </source>
</evidence>
<dbReference type="RefSeq" id="XP_015191834.1">
    <property type="nucleotide sequence ID" value="XM_015336348.1"/>
</dbReference>
<accession>A0ABM1JH96</accession>
<evidence type="ECO:0000256" key="1">
    <source>
        <dbReference type="ARBA" id="ARBA00002540"/>
    </source>
</evidence>
<organism evidence="8 9">
    <name type="scientific">Polistes dominula</name>
    <name type="common">European paper wasp</name>
    <name type="synonym">Vespa dominula</name>
    <dbReference type="NCBI Taxonomy" id="743375"/>
    <lineage>
        <taxon>Eukaryota</taxon>
        <taxon>Metazoa</taxon>
        <taxon>Ecdysozoa</taxon>
        <taxon>Arthropoda</taxon>
        <taxon>Hexapoda</taxon>
        <taxon>Insecta</taxon>
        <taxon>Pterygota</taxon>
        <taxon>Neoptera</taxon>
        <taxon>Endopterygota</taxon>
        <taxon>Hymenoptera</taxon>
        <taxon>Apocrita</taxon>
        <taxon>Aculeata</taxon>
        <taxon>Vespoidea</taxon>
        <taxon>Vespidae</taxon>
        <taxon>Polistinae</taxon>
        <taxon>Polistini</taxon>
        <taxon>Polistes</taxon>
    </lineage>
</organism>
<evidence type="ECO:0000256" key="5">
    <source>
        <dbReference type="ARBA" id="ARBA00022782"/>
    </source>
</evidence>
<keyword evidence="3" id="KW-0217">Developmental protein</keyword>
<comment type="function">
    <text evidence="1">May play an important role in spermatogenesis and/or testis development.</text>
</comment>
<gene>
    <name evidence="9" type="primary">LOC107074684</name>
</gene>
<dbReference type="PANTHER" id="PTHR17005">
    <property type="entry name" value="MALE-ENHANCED ANTIGEN-1"/>
    <property type="match status" value="1"/>
</dbReference>
<dbReference type="InterPro" id="IPR009685">
    <property type="entry name" value="MEA1"/>
</dbReference>
<evidence type="ECO:0000313" key="8">
    <source>
        <dbReference type="Proteomes" id="UP000694924"/>
    </source>
</evidence>
<proteinExistence type="predicted"/>
<name>A0ABM1JH96_POLDO</name>
<feature type="compositionally biased region" description="Acidic residues" evidence="7">
    <location>
        <begin position="1"/>
        <end position="11"/>
    </location>
</feature>
<feature type="compositionally biased region" description="Polar residues" evidence="7">
    <location>
        <begin position="15"/>
        <end position="28"/>
    </location>
</feature>